<reference evidence="2" key="1">
    <citation type="submission" date="2022-11" db="UniProtKB">
        <authorList>
            <consortium name="WormBaseParasite"/>
        </authorList>
    </citation>
    <scope>IDENTIFICATION</scope>
</reference>
<name>A0AC34FM89_9BILA</name>
<accession>A0AC34FM89</accession>
<dbReference type="WBParaSite" id="ES5_v2.g18458.t1">
    <property type="protein sequence ID" value="ES5_v2.g18458.t1"/>
    <property type="gene ID" value="ES5_v2.g18458"/>
</dbReference>
<sequence length="381" mass="42696">MEELRADIYAIVLDDPRRASRGQRVTDEVLFTELKILRDIDMNTVAGYNFENDSERLLSEKLYQHLYKGKEASSFDDIDFLPSRGTTLQNIYGTSKKVFSARSYRTYMDSQQLNSTKEKDASYVLLNEKVVYNPRVPAAKRVKGMFFLCGGFSIILLYFSDQKASNASLDSDEKPVSSIIQHVVDSNVPGTLESSQKAADIKSVANAETPKEEEEVMKFKEIKMEPIDDDCQIIGEYSAKGGTGTLTHDPAIYSFLERIRAVIPDFEEYVHEEMIGNPTTLLNLMNAFDIHPGGGVAGNDKLSEFMPPASANDDENGLDESIERTDTPAAEDDDLQSETDTVESEADTVETYHDLGDKQKDVVTLATRIVQRMKRDWMALG</sequence>
<evidence type="ECO:0000313" key="2">
    <source>
        <dbReference type="WBParaSite" id="ES5_v2.g18458.t1"/>
    </source>
</evidence>
<evidence type="ECO:0000313" key="1">
    <source>
        <dbReference type="Proteomes" id="UP000887579"/>
    </source>
</evidence>
<dbReference type="Proteomes" id="UP000887579">
    <property type="component" value="Unplaced"/>
</dbReference>
<organism evidence="1 2">
    <name type="scientific">Panagrolaimus sp. ES5</name>
    <dbReference type="NCBI Taxonomy" id="591445"/>
    <lineage>
        <taxon>Eukaryota</taxon>
        <taxon>Metazoa</taxon>
        <taxon>Ecdysozoa</taxon>
        <taxon>Nematoda</taxon>
        <taxon>Chromadorea</taxon>
        <taxon>Rhabditida</taxon>
        <taxon>Tylenchina</taxon>
        <taxon>Panagrolaimomorpha</taxon>
        <taxon>Panagrolaimoidea</taxon>
        <taxon>Panagrolaimidae</taxon>
        <taxon>Panagrolaimus</taxon>
    </lineage>
</organism>
<protein>
    <submittedName>
        <fullName evidence="2">Uncharacterized protein</fullName>
    </submittedName>
</protein>
<proteinExistence type="predicted"/>